<dbReference type="EMBL" id="QRHO01000002">
    <property type="protein sequence ID" value="RHF85330.1"/>
    <property type="molecule type" value="Genomic_DNA"/>
</dbReference>
<gene>
    <name evidence="1" type="ORF">DW656_02900</name>
</gene>
<dbReference type="InterPro" id="IPR027417">
    <property type="entry name" value="P-loop_NTPase"/>
</dbReference>
<evidence type="ECO:0008006" key="3">
    <source>
        <dbReference type="Google" id="ProtNLM"/>
    </source>
</evidence>
<accession>A0A414QX32</accession>
<dbReference type="SUPFAM" id="SSF52540">
    <property type="entry name" value="P-loop containing nucleoside triphosphate hydrolases"/>
    <property type="match status" value="1"/>
</dbReference>
<protein>
    <recommendedName>
        <fullName evidence="3">DNA repair protein RadA</fullName>
    </recommendedName>
</protein>
<name>A0A414QX32_9FIRM</name>
<reference evidence="1 2" key="1">
    <citation type="submission" date="2018-08" db="EMBL/GenBank/DDBJ databases">
        <title>A genome reference for cultivated species of the human gut microbiota.</title>
        <authorList>
            <person name="Zou Y."/>
            <person name="Xue W."/>
            <person name="Luo G."/>
        </authorList>
    </citation>
    <scope>NUCLEOTIDE SEQUENCE [LARGE SCALE GENOMIC DNA]</scope>
    <source>
        <strain evidence="1 2">AM23-3</strain>
    </source>
</reference>
<evidence type="ECO:0000313" key="1">
    <source>
        <dbReference type="EMBL" id="RHF85330.1"/>
    </source>
</evidence>
<comment type="caution">
    <text evidence="1">The sequence shown here is derived from an EMBL/GenBank/DDBJ whole genome shotgun (WGS) entry which is preliminary data.</text>
</comment>
<proteinExistence type="predicted"/>
<dbReference type="Pfam" id="PF13481">
    <property type="entry name" value="AAA_25"/>
    <property type="match status" value="1"/>
</dbReference>
<sequence>MTETARSGTTADEIADIDRKIAALEEEERVVNAGVVLDKGKTRNVKEFKPIESITAAELDRLSIEPIDWLVDKILPVGLSILGAPSKYYKSYMALGLCIAICQGAKFLGFDCTKHDCLYFDLESTKRRPKNRLDQIVGTGTKKPDNLHIITGDQSPGRIGEGFEEQVEYQLQKYPNIKLIVIDVFQLIRQPAKRNQTGYDRDYEDFRALKQIVDKHDIGVLLIHHTRKMKDPSDVFNELSGSTGMLGAQDCAWLISKKDRSDNEATLHITGRDLDNRDLKIEFDKKFFQWRYIGTEEEVEARRRETAYMQSPIRETIIKLVGQGSGHWEGRSEEIKNASKYLSQEIYEDVRNIGKFIREYSDLLQGIDGVNAVPGNTKTRKWKFNDTNATNNIDATNDTNATQMKLRYQG</sequence>
<evidence type="ECO:0000313" key="2">
    <source>
        <dbReference type="Proteomes" id="UP000284579"/>
    </source>
</evidence>
<dbReference type="AlphaFoldDB" id="A0A414QX32"/>
<dbReference type="Gene3D" id="3.40.50.300">
    <property type="entry name" value="P-loop containing nucleotide triphosphate hydrolases"/>
    <property type="match status" value="1"/>
</dbReference>
<organism evidence="1 2">
    <name type="scientific">Coprococcus comes</name>
    <dbReference type="NCBI Taxonomy" id="410072"/>
    <lineage>
        <taxon>Bacteria</taxon>
        <taxon>Bacillati</taxon>
        <taxon>Bacillota</taxon>
        <taxon>Clostridia</taxon>
        <taxon>Lachnospirales</taxon>
        <taxon>Lachnospiraceae</taxon>
        <taxon>Coprococcus</taxon>
    </lineage>
</organism>
<dbReference type="Proteomes" id="UP000284579">
    <property type="component" value="Unassembled WGS sequence"/>
</dbReference>